<evidence type="ECO:0000259" key="7">
    <source>
        <dbReference type="Pfam" id="PF07980"/>
    </source>
</evidence>
<dbReference type="SUPFAM" id="SSF48452">
    <property type="entry name" value="TPR-like"/>
    <property type="match status" value="1"/>
</dbReference>
<dbReference type="Proteomes" id="UP000680038">
    <property type="component" value="Unassembled WGS sequence"/>
</dbReference>
<evidence type="ECO:0000256" key="2">
    <source>
        <dbReference type="ARBA" id="ARBA00006275"/>
    </source>
</evidence>
<feature type="chain" id="PRO_5037103605" evidence="6">
    <location>
        <begin position="19"/>
        <end position="547"/>
    </location>
</feature>
<dbReference type="InterPro" id="IPR033985">
    <property type="entry name" value="SusD-like_N"/>
</dbReference>
<feature type="signal peptide" evidence="6">
    <location>
        <begin position="1"/>
        <end position="18"/>
    </location>
</feature>
<dbReference type="GO" id="GO:0009279">
    <property type="term" value="C:cell outer membrane"/>
    <property type="evidence" value="ECO:0007669"/>
    <property type="project" value="UniProtKB-SubCell"/>
</dbReference>
<evidence type="ECO:0000256" key="6">
    <source>
        <dbReference type="SAM" id="SignalP"/>
    </source>
</evidence>
<feature type="domain" description="RagB/SusD" evidence="7">
    <location>
        <begin position="262"/>
        <end position="546"/>
    </location>
</feature>
<reference evidence="9" key="1">
    <citation type="submission" date="2021-04" db="EMBL/GenBank/DDBJ databases">
        <authorList>
            <person name="Rodrigo-Torres L."/>
            <person name="Arahal R. D."/>
            <person name="Lucena T."/>
        </authorList>
    </citation>
    <scope>NUCLEOTIDE SEQUENCE</scope>
    <source>
        <strain evidence="9">CECT 9275</strain>
    </source>
</reference>
<feature type="domain" description="SusD-like N-terminal" evidence="8">
    <location>
        <begin position="90"/>
        <end position="214"/>
    </location>
</feature>
<accession>A0A916JDE7</accession>
<dbReference type="Pfam" id="PF14322">
    <property type="entry name" value="SusD-like_3"/>
    <property type="match status" value="1"/>
</dbReference>
<evidence type="ECO:0000313" key="9">
    <source>
        <dbReference type="EMBL" id="CAG5002322.1"/>
    </source>
</evidence>
<evidence type="ECO:0000256" key="1">
    <source>
        <dbReference type="ARBA" id="ARBA00004442"/>
    </source>
</evidence>
<organism evidence="9 10">
    <name type="scientific">Dyadobacter helix</name>
    <dbReference type="NCBI Taxonomy" id="2822344"/>
    <lineage>
        <taxon>Bacteria</taxon>
        <taxon>Pseudomonadati</taxon>
        <taxon>Bacteroidota</taxon>
        <taxon>Cytophagia</taxon>
        <taxon>Cytophagales</taxon>
        <taxon>Spirosomataceae</taxon>
        <taxon>Dyadobacter</taxon>
    </lineage>
</organism>
<dbReference type="EMBL" id="CAJRAF010000002">
    <property type="protein sequence ID" value="CAG5002322.1"/>
    <property type="molecule type" value="Genomic_DNA"/>
</dbReference>
<name>A0A916JDE7_9BACT</name>
<dbReference type="InterPro" id="IPR011990">
    <property type="entry name" value="TPR-like_helical_dom_sf"/>
</dbReference>
<comment type="subcellular location">
    <subcellularLocation>
        <location evidence="1">Cell outer membrane</location>
    </subcellularLocation>
</comment>
<dbReference type="Gene3D" id="1.25.40.390">
    <property type="match status" value="1"/>
</dbReference>
<evidence type="ECO:0000256" key="3">
    <source>
        <dbReference type="ARBA" id="ARBA00022729"/>
    </source>
</evidence>
<evidence type="ECO:0000256" key="5">
    <source>
        <dbReference type="ARBA" id="ARBA00023237"/>
    </source>
</evidence>
<keyword evidence="4" id="KW-0472">Membrane</keyword>
<sequence length="547" mass="61125">MKKILILSLLLTSLVFVSCENMLEEDVRTEISNEHLNTALGMEDGVNAAYSYLRTWYGTQNGGFLSVYGTDEYTTGSADPAFNGYTANIHSASGMVSGPWNAFYEAINTCNAVIERAPKVTGVTEALKNTRIAEARFLRAYYYYMLVEIFGPVHITLVETQGASTIAKRSPIEDVYKVIIDDLNFAVANLPVTASGFGRATLPAAKHFLARVYLTRGASKVAQPGDYTKAATFAKEAIATPNGPKLLDDFWMIYKIGNEVNNEVIFSVQYSTNVLTNGNGNNAHMFYIMGYEGQPGMYRDLPNGRPWAHYKPNNYMLNLYNAYDSRNEKSFQRVWYCNKPGTYTINGKQVQMALGDTSFYLSPTEVTPAQKAGKRYVIFGPSEYTTGIFPSLSKYLDPNRISINEAKGTRDFVVFRLADTYLLAAEALLLDGKADEAVTFVNTVRRRAARTGATAAETEANKKAMEVKAADLNLDFILDERSRELSGEYMRWFDLKRTNKLVERVRKYNPVAAPNIKDFHVLRPIPQAQIDRTEGRGEAFPQNPGYN</sequence>
<keyword evidence="10" id="KW-1185">Reference proteome</keyword>
<gene>
    <name evidence="9" type="ORF">DYBT9275_02866</name>
</gene>
<evidence type="ECO:0000256" key="4">
    <source>
        <dbReference type="ARBA" id="ARBA00023136"/>
    </source>
</evidence>
<evidence type="ECO:0000259" key="8">
    <source>
        <dbReference type="Pfam" id="PF14322"/>
    </source>
</evidence>
<keyword evidence="5" id="KW-0998">Cell outer membrane</keyword>
<proteinExistence type="inferred from homology"/>
<comment type="caution">
    <text evidence="9">The sequence shown here is derived from an EMBL/GenBank/DDBJ whole genome shotgun (WGS) entry which is preliminary data.</text>
</comment>
<dbReference type="PROSITE" id="PS51257">
    <property type="entry name" value="PROKAR_LIPOPROTEIN"/>
    <property type="match status" value="1"/>
</dbReference>
<dbReference type="Pfam" id="PF07980">
    <property type="entry name" value="SusD_RagB"/>
    <property type="match status" value="1"/>
</dbReference>
<evidence type="ECO:0000313" key="10">
    <source>
        <dbReference type="Proteomes" id="UP000680038"/>
    </source>
</evidence>
<dbReference type="AlphaFoldDB" id="A0A916JDE7"/>
<comment type="similarity">
    <text evidence="2">Belongs to the SusD family.</text>
</comment>
<protein>
    <submittedName>
        <fullName evidence="9">SusD-like protein P2</fullName>
    </submittedName>
</protein>
<dbReference type="RefSeq" id="WP_215239430.1">
    <property type="nucleotide sequence ID" value="NZ_CAJRAF010000002.1"/>
</dbReference>
<keyword evidence="3 6" id="KW-0732">Signal</keyword>
<dbReference type="InterPro" id="IPR012944">
    <property type="entry name" value="SusD_RagB_dom"/>
</dbReference>